<dbReference type="Pfam" id="PF13470">
    <property type="entry name" value="PIN_3"/>
    <property type="match status" value="1"/>
</dbReference>
<evidence type="ECO:0000259" key="1">
    <source>
        <dbReference type="SMART" id="SM00670"/>
    </source>
</evidence>
<dbReference type="Proteomes" id="UP000606776">
    <property type="component" value="Unassembled WGS sequence"/>
</dbReference>
<dbReference type="InterPro" id="IPR002716">
    <property type="entry name" value="PIN_dom"/>
</dbReference>
<sequence>MRVVLDVNVWISALLWGGVPSGILHLSRQKQLTIFVSQSLLEELENTVKRPKFQIQIKKQNRTIEYLMSITQGFCEKCPNISLDIDISQLRDMKDYHILAAAVSAQAEVLITGDQDLLVLNKFAEILIMTPADFLNTYFTSS</sequence>
<reference evidence="2 3" key="1">
    <citation type="submission" date="2020-10" db="EMBL/GenBank/DDBJ databases">
        <authorList>
            <person name="Castelo-Branco R."/>
            <person name="Eusebio N."/>
            <person name="Adriana R."/>
            <person name="Vieira A."/>
            <person name="Brugerolle De Fraissinette N."/>
            <person name="Rezende De Castro R."/>
            <person name="Schneider M.P."/>
            <person name="Vasconcelos V."/>
            <person name="Leao P.N."/>
        </authorList>
    </citation>
    <scope>NUCLEOTIDE SEQUENCE [LARGE SCALE GENOMIC DNA]</scope>
    <source>
        <strain evidence="2 3">LEGE 00250</strain>
    </source>
</reference>
<keyword evidence="3" id="KW-1185">Reference proteome</keyword>
<proteinExistence type="predicted"/>
<feature type="domain" description="PIN" evidence="1">
    <location>
        <begin position="1"/>
        <end position="119"/>
    </location>
</feature>
<dbReference type="PANTHER" id="PTHR34610">
    <property type="entry name" value="SSL7007 PROTEIN"/>
    <property type="match status" value="1"/>
</dbReference>
<name>A0ABR9VBN1_9CYAN</name>
<accession>A0ABR9VBN1</accession>
<evidence type="ECO:0000313" key="2">
    <source>
        <dbReference type="EMBL" id="MBE9235595.1"/>
    </source>
</evidence>
<evidence type="ECO:0000313" key="3">
    <source>
        <dbReference type="Proteomes" id="UP000606776"/>
    </source>
</evidence>
<dbReference type="NCBIfam" id="TIGR00305">
    <property type="entry name" value="putative toxin-antitoxin system toxin component, PIN family"/>
    <property type="match status" value="1"/>
</dbReference>
<gene>
    <name evidence="2" type="ORF">IQ227_05965</name>
</gene>
<dbReference type="RefSeq" id="WP_190649012.1">
    <property type="nucleotide sequence ID" value="NZ_JADEWB010000020.1"/>
</dbReference>
<dbReference type="InterPro" id="IPR029060">
    <property type="entry name" value="PIN-like_dom_sf"/>
</dbReference>
<dbReference type="SMART" id="SM00670">
    <property type="entry name" value="PINc"/>
    <property type="match status" value="1"/>
</dbReference>
<organism evidence="2 3">
    <name type="scientific">Sphaerospermopsis aphanizomenoides LEGE 00250</name>
    <dbReference type="NCBI Taxonomy" id="2777972"/>
    <lineage>
        <taxon>Bacteria</taxon>
        <taxon>Bacillati</taxon>
        <taxon>Cyanobacteriota</taxon>
        <taxon>Cyanophyceae</taxon>
        <taxon>Nostocales</taxon>
        <taxon>Aphanizomenonaceae</taxon>
        <taxon>Sphaerospermopsis</taxon>
        <taxon>Sphaerospermopsis aphanizomenoides</taxon>
    </lineage>
</organism>
<dbReference type="EMBL" id="JADEWB010000020">
    <property type="protein sequence ID" value="MBE9235595.1"/>
    <property type="molecule type" value="Genomic_DNA"/>
</dbReference>
<dbReference type="SUPFAM" id="SSF88723">
    <property type="entry name" value="PIN domain-like"/>
    <property type="match status" value="1"/>
</dbReference>
<dbReference type="InterPro" id="IPR002850">
    <property type="entry name" value="PIN_toxin-like"/>
</dbReference>
<comment type="caution">
    <text evidence="2">The sequence shown here is derived from an EMBL/GenBank/DDBJ whole genome shotgun (WGS) entry which is preliminary data.</text>
</comment>
<dbReference type="PANTHER" id="PTHR34610:SF4">
    <property type="entry name" value="SLL8027 PROTEIN"/>
    <property type="match status" value="1"/>
</dbReference>
<protein>
    <submittedName>
        <fullName evidence="2">Toxin-antitoxin system toxin component, PIN family</fullName>
    </submittedName>
</protein>